<keyword evidence="1" id="KW-0812">Transmembrane</keyword>
<dbReference type="RefSeq" id="WP_015213036.1">
    <property type="nucleotide sequence ID" value="NC_019771.1"/>
</dbReference>
<feature type="transmembrane region" description="Helical" evidence="1">
    <location>
        <begin position="85"/>
        <end position="103"/>
    </location>
</feature>
<dbReference type="Pfam" id="PF04955">
    <property type="entry name" value="HupE_UreJ"/>
    <property type="match status" value="1"/>
</dbReference>
<protein>
    <submittedName>
        <fullName evidence="2">Hydrogenase accessory protein</fullName>
    </submittedName>
</protein>
<keyword evidence="1" id="KW-0472">Membrane</keyword>
<feature type="transmembrane region" description="Helical" evidence="1">
    <location>
        <begin position="21"/>
        <end position="42"/>
    </location>
</feature>
<dbReference type="STRING" id="272123.Anacy_0800"/>
<feature type="transmembrane region" description="Helical" evidence="1">
    <location>
        <begin position="161"/>
        <end position="184"/>
    </location>
</feature>
<evidence type="ECO:0000313" key="3">
    <source>
        <dbReference type="Proteomes" id="UP000010474"/>
    </source>
</evidence>
<proteinExistence type="predicted"/>
<name>K9ZB04_ANACC</name>
<feature type="transmembrane region" description="Helical" evidence="1">
    <location>
        <begin position="54"/>
        <end position="78"/>
    </location>
</feature>
<dbReference type="HOGENOM" id="CLU_088877_1_0_3"/>
<feature type="transmembrane region" description="Helical" evidence="1">
    <location>
        <begin position="205"/>
        <end position="225"/>
    </location>
</feature>
<dbReference type="InterPro" id="IPR007038">
    <property type="entry name" value="HupE_UreJ"/>
</dbReference>
<reference evidence="3" key="1">
    <citation type="journal article" date="2013" name="Proc. Natl. Acad. Sci. U.S.A.">
        <title>Improving the coverage of the cyanobacterial phylum using diversity-driven genome sequencing.</title>
        <authorList>
            <person name="Shih P.M."/>
            <person name="Wu D."/>
            <person name="Latifi A."/>
            <person name="Axen S.D."/>
            <person name="Fewer D.P."/>
            <person name="Talla E."/>
            <person name="Calteau A."/>
            <person name="Cai F."/>
            <person name="Tandeau de Marsac N."/>
            <person name="Rippka R."/>
            <person name="Herdman M."/>
            <person name="Sivonen K."/>
            <person name="Coursin T."/>
            <person name="Laurent T."/>
            <person name="Goodwin L."/>
            <person name="Nolan M."/>
            <person name="Davenport K.W."/>
            <person name="Han C.S."/>
            <person name="Rubin E.M."/>
            <person name="Eisen J.A."/>
            <person name="Woyke T."/>
            <person name="Gugger M."/>
            <person name="Kerfeld C.A."/>
        </authorList>
    </citation>
    <scope>NUCLEOTIDE SEQUENCE [LARGE SCALE GENOMIC DNA]</scope>
    <source>
        <strain evidence="3">ATCC 27899 / PCC 7122</strain>
    </source>
</reference>
<dbReference type="PATRIC" id="fig|272123.3.peg.876"/>
<feature type="transmembrane region" description="Helical" evidence="1">
    <location>
        <begin position="136"/>
        <end position="155"/>
    </location>
</feature>
<keyword evidence="3" id="KW-1185">Reference proteome</keyword>
<dbReference type="OrthoDB" id="9808192at2"/>
<feature type="transmembrane region" description="Helical" evidence="1">
    <location>
        <begin position="109"/>
        <end position="129"/>
    </location>
</feature>
<dbReference type="EMBL" id="CP003659">
    <property type="protein sequence ID" value="AFZ56383.1"/>
    <property type="molecule type" value="Genomic_DNA"/>
</dbReference>
<keyword evidence="1" id="KW-1133">Transmembrane helix</keyword>
<sequence>MFKIALSTSSDSGNPPISKQYRLLGGIAALILISLLSSSGGAPVQHTISNCWEGFIWGIADPVIGLDRLAAIVAIGLLSAKFARGIWISVSFLLAAFCGQLIHLCQLNLPGAEIVLAICTITFGVILVLPTPNSRLACILIGAISAIAGLSQGYVDSQAILGAEMVTLVLYVIGVTLTQTVIVMSARKIGVIISKATINQIFPKTIRWIGLTFSAVGIVFLGNAVI</sequence>
<dbReference type="KEGG" id="acy:Anacy_0800"/>
<evidence type="ECO:0000313" key="2">
    <source>
        <dbReference type="EMBL" id="AFZ56383.1"/>
    </source>
</evidence>
<dbReference type="Proteomes" id="UP000010474">
    <property type="component" value="Chromosome"/>
</dbReference>
<accession>K9ZB04</accession>
<dbReference type="eggNOG" id="COG2370">
    <property type="taxonomic scope" value="Bacteria"/>
</dbReference>
<organism evidence="2 3">
    <name type="scientific">Anabaena cylindrica (strain ATCC 27899 / PCC 7122)</name>
    <dbReference type="NCBI Taxonomy" id="272123"/>
    <lineage>
        <taxon>Bacteria</taxon>
        <taxon>Bacillati</taxon>
        <taxon>Cyanobacteriota</taxon>
        <taxon>Cyanophyceae</taxon>
        <taxon>Nostocales</taxon>
        <taxon>Nostocaceae</taxon>
        <taxon>Anabaena</taxon>
    </lineage>
</organism>
<dbReference type="AlphaFoldDB" id="K9ZB04"/>
<evidence type="ECO:0000256" key="1">
    <source>
        <dbReference type="SAM" id="Phobius"/>
    </source>
</evidence>
<gene>
    <name evidence="2" type="ordered locus">Anacy_0800</name>
</gene>